<feature type="region of interest" description="Disordered" evidence="1">
    <location>
        <begin position="526"/>
        <end position="597"/>
    </location>
</feature>
<feature type="compositionally biased region" description="Polar residues" evidence="1">
    <location>
        <begin position="552"/>
        <end position="565"/>
    </location>
</feature>
<feature type="compositionally biased region" description="Polar residues" evidence="1">
    <location>
        <begin position="476"/>
        <end position="494"/>
    </location>
</feature>
<dbReference type="EMBL" id="CP063406">
    <property type="protein sequence ID" value="QSZ31780.1"/>
    <property type="molecule type" value="Genomic_DNA"/>
</dbReference>
<protein>
    <submittedName>
        <fullName evidence="2">Uncharacterized protein</fullName>
    </submittedName>
</protein>
<accession>A0A8A3P4P4</accession>
<dbReference type="AlphaFoldDB" id="A0A8A3P4P4"/>
<reference evidence="2" key="1">
    <citation type="submission" date="2020-10" db="EMBL/GenBank/DDBJ databases">
        <title>Genome Sequence of Monilinia vaccinii-corymbosi Sheds Light on Mummy Berry Disease Infection of Blueberry and Mating Type.</title>
        <authorList>
            <person name="Yow A.G."/>
            <person name="Zhang Y."/>
            <person name="Bansal K."/>
            <person name="Eacker S.M."/>
            <person name="Sullivan S."/>
            <person name="Liachko I."/>
            <person name="Cubeta M.A."/>
            <person name="Rollins J.A."/>
            <person name="Ashrafi H."/>
        </authorList>
    </citation>
    <scope>NUCLEOTIDE SEQUENCE</scope>
    <source>
        <strain evidence="2">RL-1</strain>
    </source>
</reference>
<evidence type="ECO:0000256" key="1">
    <source>
        <dbReference type="SAM" id="MobiDB-lite"/>
    </source>
</evidence>
<feature type="region of interest" description="Disordered" evidence="1">
    <location>
        <begin position="390"/>
        <end position="411"/>
    </location>
</feature>
<dbReference type="Proteomes" id="UP000672032">
    <property type="component" value="Chromosome 2"/>
</dbReference>
<feature type="compositionally biased region" description="Basic and acidic residues" evidence="1">
    <location>
        <begin position="566"/>
        <end position="578"/>
    </location>
</feature>
<feature type="region of interest" description="Disordered" evidence="1">
    <location>
        <begin position="474"/>
        <end position="507"/>
    </location>
</feature>
<dbReference type="OrthoDB" id="3565092at2759"/>
<gene>
    <name evidence="2" type="ORF">DSL72_001349</name>
</gene>
<feature type="compositionally biased region" description="Basic and acidic residues" evidence="1">
    <location>
        <begin position="526"/>
        <end position="535"/>
    </location>
</feature>
<keyword evidence="3" id="KW-1185">Reference proteome</keyword>
<name>A0A8A3P4P4_9HELO</name>
<proteinExistence type="predicted"/>
<evidence type="ECO:0000313" key="2">
    <source>
        <dbReference type="EMBL" id="QSZ31780.1"/>
    </source>
</evidence>
<sequence>MGIPIYEGSSDSTASSLIHPLGREASSFPCLQSLTPSLLQQLVNVAKCISPTLFRVILQQDTGRQIIQLIPDEAVVGGLIRQIQRFLRRAGICPRMPDRDTLIELAAAHNTSGDFLIVRVRISDQVVGQEVASNLPARVYRFVILHEQQLIPRAIQLDLEDHSIPNLVREVPARLQESDNIQSVVLRARYRRHLHILQAQLIWRYQPRLETDANWQPNQQISVEQQNIRRSRVHRLLLIESFLRQMENDTNPAHEHLIGIVRSRIEAQAQPQLYEHLIITSLMIVRGFLTRGTNSLSMEEDHIETPDQQRNILYTEIANHLGQEEPVLLNRIMAQIHGLRSILLDQRRYNFRIVLGEALTERTERLIQEVEAMVFAQQAGSQSQITQTAGEEVASEPTETNVTSRTRQQERGGRLHVPIVTEQESTSLVQQEQAYNNDQRRIPRSRERPYVIPNTIRPFHELSTALDDHPNLLGIDNNSDTASEPIQSQVSTSDYRSRPGLEEVRPLAPNLPGLFELERERRNRERRIRERERMEGLQNPVTGGPALGADGNSGTTSLPGQSRISASDRRRQGPEDIHPFQLNPPDFSELDRINQSR</sequence>
<organism evidence="2 3">
    <name type="scientific">Monilinia vaccinii-corymbosi</name>
    <dbReference type="NCBI Taxonomy" id="61207"/>
    <lineage>
        <taxon>Eukaryota</taxon>
        <taxon>Fungi</taxon>
        <taxon>Dikarya</taxon>
        <taxon>Ascomycota</taxon>
        <taxon>Pezizomycotina</taxon>
        <taxon>Leotiomycetes</taxon>
        <taxon>Helotiales</taxon>
        <taxon>Sclerotiniaceae</taxon>
        <taxon>Monilinia</taxon>
    </lineage>
</organism>
<feature type="compositionally biased region" description="Basic and acidic residues" evidence="1">
    <location>
        <begin position="495"/>
        <end position="505"/>
    </location>
</feature>
<evidence type="ECO:0000313" key="3">
    <source>
        <dbReference type="Proteomes" id="UP000672032"/>
    </source>
</evidence>
<feature type="compositionally biased region" description="Polar residues" evidence="1">
    <location>
        <begin position="397"/>
        <end position="406"/>
    </location>
</feature>